<feature type="transmembrane region" description="Helical" evidence="8">
    <location>
        <begin position="17"/>
        <end position="38"/>
    </location>
</feature>
<dbReference type="GO" id="GO:0009103">
    <property type="term" value="P:lipopolysaccharide biosynthetic process"/>
    <property type="evidence" value="ECO:0007669"/>
    <property type="project" value="UniProtKB-ARBA"/>
</dbReference>
<dbReference type="OrthoDB" id="9811222at2"/>
<name>A0A161SPH4_9BRAD</name>
<keyword evidence="4 10" id="KW-0808">Transferase</keyword>
<evidence type="ECO:0000256" key="3">
    <source>
        <dbReference type="ARBA" id="ARBA00022676"/>
    </source>
</evidence>
<sequence>MTSFPDPYLDRNVSRRAFWVIGALLVALTAMRLVYAGLFDLRTDEAYYWTWSKENVLSFLDHPPMISWFIRAGTLIFGDTNFGARFAGIVAMAVTQLLLADIVRRVTQDLRAVLLAVLMSEAALYYGLLMAKVAPDVALIPFAMAMLWSLVRLAESHDGRWWLAAGAFGGFALLSKLTVVMFVPGILAFMLVPEWRGRWLRSPYPWLAVLIALAISSPVLIWNAGHDWASFRFQFIRATTNNEVSLRTLGDFLGLQFGQVGVILMPVILSAVVVTAWRGYRRHEAVAILLATCVLVPFFFFAWKSLTLRVGDTWPMFLWPAGIAAAAINLTKLPADGWSPRMVRASYGWSIAAIATGIPLVVLVFLYSVAAPWNLIGKNDPLGGEGGYQVLADRALAEMKTSGATWIATTDYRTYAMLRWHLKDKVPVVQVNERARFIGFRDPGMDRIKGHTGLYIAQTADNQRRLLATTSAVLTPVAEVDTIWRGTAMKHYAIDKLTGWTPDLTPKPDTPFYRWPALAGMSVSSRIQLAAR</sequence>
<dbReference type="RefSeq" id="WP_068734205.1">
    <property type="nucleotide sequence ID" value="NZ_LVYV01000017.1"/>
</dbReference>
<dbReference type="PANTHER" id="PTHR33908">
    <property type="entry name" value="MANNOSYLTRANSFERASE YKCB-RELATED"/>
    <property type="match status" value="1"/>
</dbReference>
<evidence type="ECO:0000313" key="10">
    <source>
        <dbReference type="EMBL" id="KZD22672.1"/>
    </source>
</evidence>
<dbReference type="STRING" id="943830.A4A58_28720"/>
<feature type="transmembrane region" description="Helical" evidence="8">
    <location>
        <begin position="257"/>
        <end position="279"/>
    </location>
</feature>
<keyword evidence="3" id="KW-0328">Glycosyltransferase</keyword>
<dbReference type="InterPro" id="IPR038731">
    <property type="entry name" value="RgtA/B/C-like"/>
</dbReference>
<evidence type="ECO:0000256" key="7">
    <source>
        <dbReference type="ARBA" id="ARBA00023136"/>
    </source>
</evidence>
<evidence type="ECO:0000259" key="9">
    <source>
        <dbReference type="Pfam" id="PF13231"/>
    </source>
</evidence>
<dbReference type="Pfam" id="PF13231">
    <property type="entry name" value="PMT_2"/>
    <property type="match status" value="1"/>
</dbReference>
<keyword evidence="5 8" id="KW-0812">Transmembrane</keyword>
<dbReference type="InterPro" id="IPR050297">
    <property type="entry name" value="LipidA_mod_glycosyltrf_83"/>
</dbReference>
<feature type="transmembrane region" description="Helical" evidence="8">
    <location>
        <begin position="347"/>
        <end position="369"/>
    </location>
</feature>
<accession>A0A161SPH4</accession>
<feature type="transmembrane region" description="Helical" evidence="8">
    <location>
        <begin position="285"/>
        <end position="303"/>
    </location>
</feature>
<organism evidence="10 11">
    <name type="scientific">Tardiphaga robiniae</name>
    <dbReference type="NCBI Taxonomy" id="943830"/>
    <lineage>
        <taxon>Bacteria</taxon>
        <taxon>Pseudomonadati</taxon>
        <taxon>Pseudomonadota</taxon>
        <taxon>Alphaproteobacteria</taxon>
        <taxon>Hyphomicrobiales</taxon>
        <taxon>Nitrobacteraceae</taxon>
        <taxon>Tardiphaga</taxon>
    </lineage>
</organism>
<dbReference type="PANTHER" id="PTHR33908:SF11">
    <property type="entry name" value="MEMBRANE PROTEIN"/>
    <property type="match status" value="1"/>
</dbReference>
<dbReference type="Proteomes" id="UP000076574">
    <property type="component" value="Unassembled WGS sequence"/>
</dbReference>
<feature type="transmembrane region" description="Helical" evidence="8">
    <location>
        <begin position="204"/>
        <end position="224"/>
    </location>
</feature>
<keyword evidence="7 8" id="KW-0472">Membrane</keyword>
<comment type="caution">
    <text evidence="10">The sequence shown here is derived from an EMBL/GenBank/DDBJ whole genome shotgun (WGS) entry which is preliminary data.</text>
</comment>
<feature type="transmembrane region" description="Helical" evidence="8">
    <location>
        <begin position="161"/>
        <end position="192"/>
    </location>
</feature>
<dbReference type="GO" id="GO:0016763">
    <property type="term" value="F:pentosyltransferase activity"/>
    <property type="evidence" value="ECO:0007669"/>
    <property type="project" value="TreeGrafter"/>
</dbReference>
<feature type="transmembrane region" description="Helical" evidence="8">
    <location>
        <begin position="315"/>
        <end position="335"/>
    </location>
</feature>
<dbReference type="EMBL" id="LVYV01000017">
    <property type="protein sequence ID" value="KZD22672.1"/>
    <property type="molecule type" value="Genomic_DNA"/>
</dbReference>
<evidence type="ECO:0000256" key="2">
    <source>
        <dbReference type="ARBA" id="ARBA00022475"/>
    </source>
</evidence>
<keyword evidence="2" id="KW-1003">Cell membrane</keyword>
<keyword evidence="11" id="KW-1185">Reference proteome</keyword>
<evidence type="ECO:0000256" key="8">
    <source>
        <dbReference type="SAM" id="Phobius"/>
    </source>
</evidence>
<gene>
    <name evidence="10" type="ORF">A4A58_28720</name>
</gene>
<protein>
    <submittedName>
        <fullName evidence="10">Glycosyltransferase</fullName>
    </submittedName>
</protein>
<reference evidence="10 11" key="1">
    <citation type="submission" date="2016-03" db="EMBL/GenBank/DDBJ databases">
        <title>Microsymbionts genomes from the relict species Vavilovia formosa (Stev.) Fed.</title>
        <authorList>
            <person name="Kopat V."/>
            <person name="Chirak E."/>
            <person name="Kimeklis A."/>
            <person name="Andronov E."/>
        </authorList>
    </citation>
    <scope>NUCLEOTIDE SEQUENCE [LARGE SCALE GENOMIC DNA]</scope>
    <source>
        <strain evidence="10 11">Vaf07</strain>
    </source>
</reference>
<evidence type="ECO:0000256" key="5">
    <source>
        <dbReference type="ARBA" id="ARBA00022692"/>
    </source>
</evidence>
<feature type="transmembrane region" description="Helical" evidence="8">
    <location>
        <begin position="82"/>
        <end position="100"/>
    </location>
</feature>
<keyword evidence="6 8" id="KW-1133">Transmembrane helix</keyword>
<evidence type="ECO:0000313" key="11">
    <source>
        <dbReference type="Proteomes" id="UP000076574"/>
    </source>
</evidence>
<evidence type="ECO:0000256" key="6">
    <source>
        <dbReference type="ARBA" id="ARBA00022989"/>
    </source>
</evidence>
<evidence type="ECO:0000256" key="1">
    <source>
        <dbReference type="ARBA" id="ARBA00004651"/>
    </source>
</evidence>
<dbReference type="AlphaFoldDB" id="A0A161SPH4"/>
<feature type="domain" description="Glycosyltransferase RgtA/B/C/D-like" evidence="9">
    <location>
        <begin position="61"/>
        <end position="222"/>
    </location>
</feature>
<dbReference type="GO" id="GO:0005886">
    <property type="term" value="C:plasma membrane"/>
    <property type="evidence" value="ECO:0007669"/>
    <property type="project" value="UniProtKB-SubCell"/>
</dbReference>
<proteinExistence type="predicted"/>
<evidence type="ECO:0000256" key="4">
    <source>
        <dbReference type="ARBA" id="ARBA00022679"/>
    </source>
</evidence>
<comment type="subcellular location">
    <subcellularLocation>
        <location evidence="1">Cell membrane</location>
        <topology evidence="1">Multi-pass membrane protein</topology>
    </subcellularLocation>
</comment>